<protein>
    <submittedName>
        <fullName evidence="7">Rieske (2Fe-2S) protein</fullName>
    </submittedName>
</protein>
<evidence type="ECO:0000256" key="4">
    <source>
        <dbReference type="ARBA" id="ARBA00023014"/>
    </source>
</evidence>
<gene>
    <name evidence="7" type="ORF">I5M19_04250</name>
</gene>
<dbReference type="RefSeq" id="WP_200064356.1">
    <property type="nucleotide sequence ID" value="NZ_JAEHFW010000001.1"/>
</dbReference>
<dbReference type="AlphaFoldDB" id="A0A934ULM1"/>
<feature type="domain" description="Rieske" evidence="6">
    <location>
        <begin position="44"/>
        <end position="139"/>
    </location>
</feature>
<dbReference type="InterPro" id="IPR017941">
    <property type="entry name" value="Rieske_2Fe-2S"/>
</dbReference>
<dbReference type="EMBL" id="JAEHFW010000001">
    <property type="protein sequence ID" value="MBK0378504.1"/>
    <property type="molecule type" value="Genomic_DNA"/>
</dbReference>
<organism evidence="7 8">
    <name type="scientific">Mucilaginibacter segetis</name>
    <dbReference type="NCBI Taxonomy" id="2793071"/>
    <lineage>
        <taxon>Bacteria</taxon>
        <taxon>Pseudomonadati</taxon>
        <taxon>Bacteroidota</taxon>
        <taxon>Sphingobacteriia</taxon>
        <taxon>Sphingobacteriales</taxon>
        <taxon>Sphingobacteriaceae</taxon>
        <taxon>Mucilaginibacter</taxon>
    </lineage>
</organism>
<keyword evidence="4" id="KW-0411">Iron-sulfur</keyword>
<proteinExistence type="predicted"/>
<keyword evidence="8" id="KW-1185">Reference proteome</keyword>
<dbReference type="PROSITE" id="PS51296">
    <property type="entry name" value="RIESKE"/>
    <property type="match status" value="1"/>
</dbReference>
<evidence type="ECO:0000256" key="5">
    <source>
        <dbReference type="SAM" id="SignalP"/>
    </source>
</evidence>
<name>A0A934ULM1_9SPHI</name>
<evidence type="ECO:0000256" key="1">
    <source>
        <dbReference type="ARBA" id="ARBA00022714"/>
    </source>
</evidence>
<keyword evidence="1" id="KW-0001">2Fe-2S</keyword>
<reference evidence="7" key="1">
    <citation type="submission" date="2020-12" db="EMBL/GenBank/DDBJ databases">
        <title>Bacterial novel species Mucilaginibacter sp. SD-g isolated from soil.</title>
        <authorList>
            <person name="Jung H.-Y."/>
        </authorList>
    </citation>
    <scope>NUCLEOTIDE SEQUENCE</scope>
    <source>
        <strain evidence="7">SD-g</strain>
    </source>
</reference>
<dbReference type="InterPro" id="IPR036922">
    <property type="entry name" value="Rieske_2Fe-2S_sf"/>
</dbReference>
<sequence>MINRRNFIKSGCTACLLTAAGVSLLEGCTASLPLIKADVAKSSDLMISPDSFLPGKGNMLVVRSKQLECDILLIKNEDTYKALYLKCTHEGVGLTPTANKIFCSAHGSVFDLDGKVVKEPALRPLKTFNTQFINNQIIIHLT</sequence>
<feature type="signal peptide" evidence="5">
    <location>
        <begin position="1"/>
        <end position="25"/>
    </location>
</feature>
<dbReference type="SUPFAM" id="SSF50022">
    <property type="entry name" value="ISP domain"/>
    <property type="match status" value="1"/>
</dbReference>
<keyword evidence="2" id="KW-0479">Metal-binding</keyword>
<feature type="chain" id="PRO_5037022135" evidence="5">
    <location>
        <begin position="26"/>
        <end position="142"/>
    </location>
</feature>
<keyword evidence="3" id="KW-0408">Iron</keyword>
<dbReference type="Proteomes" id="UP000613193">
    <property type="component" value="Unassembled WGS sequence"/>
</dbReference>
<keyword evidence="5" id="KW-0732">Signal</keyword>
<dbReference type="GO" id="GO:0051537">
    <property type="term" value="F:2 iron, 2 sulfur cluster binding"/>
    <property type="evidence" value="ECO:0007669"/>
    <property type="project" value="UniProtKB-KW"/>
</dbReference>
<evidence type="ECO:0000259" key="6">
    <source>
        <dbReference type="PROSITE" id="PS51296"/>
    </source>
</evidence>
<dbReference type="CDD" id="cd03467">
    <property type="entry name" value="Rieske"/>
    <property type="match status" value="1"/>
</dbReference>
<evidence type="ECO:0000313" key="8">
    <source>
        <dbReference type="Proteomes" id="UP000613193"/>
    </source>
</evidence>
<evidence type="ECO:0000256" key="2">
    <source>
        <dbReference type="ARBA" id="ARBA00022723"/>
    </source>
</evidence>
<dbReference type="Pfam" id="PF00355">
    <property type="entry name" value="Rieske"/>
    <property type="match status" value="1"/>
</dbReference>
<accession>A0A934ULM1</accession>
<dbReference type="GO" id="GO:0046872">
    <property type="term" value="F:metal ion binding"/>
    <property type="evidence" value="ECO:0007669"/>
    <property type="project" value="UniProtKB-KW"/>
</dbReference>
<evidence type="ECO:0000256" key="3">
    <source>
        <dbReference type="ARBA" id="ARBA00023004"/>
    </source>
</evidence>
<evidence type="ECO:0000313" key="7">
    <source>
        <dbReference type="EMBL" id="MBK0378504.1"/>
    </source>
</evidence>
<comment type="caution">
    <text evidence="7">The sequence shown here is derived from an EMBL/GenBank/DDBJ whole genome shotgun (WGS) entry which is preliminary data.</text>
</comment>
<dbReference type="Gene3D" id="2.102.10.10">
    <property type="entry name" value="Rieske [2Fe-2S] iron-sulphur domain"/>
    <property type="match status" value="1"/>
</dbReference>